<gene>
    <name evidence="3" type="ORF">GCM10023156_40490</name>
</gene>
<evidence type="ECO:0000313" key="4">
    <source>
        <dbReference type="Proteomes" id="UP001500840"/>
    </source>
</evidence>
<sequence length="172" mass="18923">MPIIAALDADHDGKISKDEIDNAAVALRKLDKNNDGSLTFDELRPQGDFAGRPRDGENRDRGPGRREGGGDMPREAMENPEQFARMLFERRDANSDDKLTGDEIPEPMRDRMQGIDTNNDDAISREELTTAMRRFGEAGRGGGRENMRGNGRPDAEAGGRTPKRPPAASDSE</sequence>
<feature type="domain" description="EF-hand" evidence="2">
    <location>
        <begin position="103"/>
        <end position="138"/>
    </location>
</feature>
<feature type="region of interest" description="Disordered" evidence="1">
    <location>
        <begin position="30"/>
        <end position="172"/>
    </location>
</feature>
<dbReference type="Proteomes" id="UP001500840">
    <property type="component" value="Unassembled WGS sequence"/>
</dbReference>
<feature type="compositionally biased region" description="Basic and acidic residues" evidence="1">
    <location>
        <begin position="41"/>
        <end position="77"/>
    </location>
</feature>
<evidence type="ECO:0000256" key="1">
    <source>
        <dbReference type="SAM" id="MobiDB-lite"/>
    </source>
</evidence>
<proteinExistence type="predicted"/>
<dbReference type="PROSITE" id="PS50222">
    <property type="entry name" value="EF_HAND_2"/>
    <property type="match status" value="2"/>
</dbReference>
<feature type="domain" description="EF-hand" evidence="2">
    <location>
        <begin position="18"/>
        <end position="53"/>
    </location>
</feature>
<evidence type="ECO:0000313" key="3">
    <source>
        <dbReference type="EMBL" id="GAA4460060.1"/>
    </source>
</evidence>
<dbReference type="Pfam" id="PF13202">
    <property type="entry name" value="EF-hand_5"/>
    <property type="match status" value="2"/>
</dbReference>
<dbReference type="InterPro" id="IPR002048">
    <property type="entry name" value="EF_hand_dom"/>
</dbReference>
<dbReference type="InterPro" id="IPR011992">
    <property type="entry name" value="EF-hand-dom_pair"/>
</dbReference>
<dbReference type="EMBL" id="BAABGA010000049">
    <property type="protein sequence ID" value="GAA4460060.1"/>
    <property type="molecule type" value="Genomic_DNA"/>
</dbReference>
<dbReference type="InterPro" id="IPR018247">
    <property type="entry name" value="EF_Hand_1_Ca_BS"/>
</dbReference>
<dbReference type="SUPFAM" id="SSF47473">
    <property type="entry name" value="EF-hand"/>
    <property type="match status" value="1"/>
</dbReference>
<accession>A0ABP8N4W8</accession>
<evidence type="ECO:0000259" key="2">
    <source>
        <dbReference type="PROSITE" id="PS50222"/>
    </source>
</evidence>
<comment type="caution">
    <text evidence="3">The sequence shown here is derived from an EMBL/GenBank/DDBJ whole genome shotgun (WGS) entry which is preliminary data.</text>
</comment>
<organism evidence="3 4">
    <name type="scientific">Novipirellula rosea</name>
    <dbReference type="NCBI Taxonomy" id="1031540"/>
    <lineage>
        <taxon>Bacteria</taxon>
        <taxon>Pseudomonadati</taxon>
        <taxon>Planctomycetota</taxon>
        <taxon>Planctomycetia</taxon>
        <taxon>Pirellulales</taxon>
        <taxon>Pirellulaceae</taxon>
        <taxon>Novipirellula</taxon>
    </lineage>
</organism>
<keyword evidence="4" id="KW-1185">Reference proteome</keyword>
<feature type="compositionally biased region" description="Basic and acidic residues" evidence="1">
    <location>
        <begin position="87"/>
        <end position="113"/>
    </location>
</feature>
<name>A0ABP8N4W8_9BACT</name>
<reference evidence="4" key="1">
    <citation type="journal article" date="2019" name="Int. J. Syst. Evol. Microbiol.">
        <title>The Global Catalogue of Microorganisms (GCM) 10K type strain sequencing project: providing services to taxonomists for standard genome sequencing and annotation.</title>
        <authorList>
            <consortium name="The Broad Institute Genomics Platform"/>
            <consortium name="The Broad Institute Genome Sequencing Center for Infectious Disease"/>
            <person name="Wu L."/>
            <person name="Ma J."/>
        </authorList>
    </citation>
    <scope>NUCLEOTIDE SEQUENCE [LARGE SCALE GENOMIC DNA]</scope>
    <source>
        <strain evidence="4">JCM 17759</strain>
    </source>
</reference>
<dbReference type="PROSITE" id="PS00018">
    <property type="entry name" value="EF_HAND_1"/>
    <property type="match status" value="2"/>
</dbReference>
<protein>
    <recommendedName>
        <fullName evidence="2">EF-hand domain-containing protein</fullName>
    </recommendedName>
</protein>
<feature type="compositionally biased region" description="Basic and acidic residues" evidence="1">
    <location>
        <begin position="122"/>
        <end position="157"/>
    </location>
</feature>
<dbReference type="Gene3D" id="1.10.238.10">
    <property type="entry name" value="EF-hand"/>
    <property type="match status" value="2"/>
</dbReference>